<organism evidence="3">
    <name type="scientific">Mycoplasmopsis pulmonis (strain UAB CTIP)</name>
    <name type="common">Mycoplasma pulmonis</name>
    <dbReference type="NCBI Taxonomy" id="272635"/>
    <lineage>
        <taxon>Bacteria</taxon>
        <taxon>Bacillati</taxon>
        <taxon>Mycoplasmatota</taxon>
        <taxon>Mycoplasmoidales</taxon>
        <taxon>Metamycoplasmataceae</taxon>
        <taxon>Mycoplasmopsis</taxon>
    </lineage>
</organism>
<proteinExistence type="predicted"/>
<gene>
    <name evidence="2" type="ordered locus">MYPU_7220</name>
</gene>
<protein>
    <recommendedName>
        <fullName evidence="1">Replicative helicase loading/DNA remodeling protein DnaB N-terminal winged helix domain-containing protein</fullName>
    </recommendedName>
</protein>
<feature type="domain" description="Replicative helicase loading/DNA remodeling protein DnaB N-terminal winged helix" evidence="1">
    <location>
        <begin position="5"/>
        <end position="178"/>
    </location>
</feature>
<dbReference type="InterPro" id="IPR058660">
    <property type="entry name" value="WHD_DnaB"/>
</dbReference>
<dbReference type="eggNOG" id="COG3611">
    <property type="taxonomic scope" value="Bacteria"/>
</dbReference>
<reference evidence="2 3" key="1">
    <citation type="journal article" date="2001" name="Nucleic Acids Res.">
        <title>The complete genome sequence of the murine respiratory pathogen Mycoplasma pulmonis.</title>
        <authorList>
            <person name="Chambaud I."/>
            <person name="Heilig R."/>
            <person name="Ferris S."/>
            <person name="Barbe V."/>
            <person name="Samson D."/>
            <person name="Galisson F."/>
            <person name="Moszer I."/>
            <person name="Dybvig K."/>
            <person name="Wroblewski H."/>
            <person name="Viari A."/>
            <person name="Rocha E.P.C."/>
            <person name="Blanchard A."/>
        </authorList>
    </citation>
    <scope>NUCLEOTIDE SEQUENCE [LARGE SCALE GENOMIC DNA]</scope>
    <source>
        <strain evidence="2 3">UAB CTIP</strain>
    </source>
</reference>
<evidence type="ECO:0000259" key="1">
    <source>
        <dbReference type="Pfam" id="PF25888"/>
    </source>
</evidence>
<dbReference type="BioCyc" id="MPUL272635:G1GT6-735-MONOMER"/>
<dbReference type="HOGENOM" id="CLU_885126_0_0_14"/>
<name>Q98PK0_MYCPU</name>
<evidence type="ECO:0000313" key="3">
    <source>
        <dbReference type="Proteomes" id="UP000000528"/>
    </source>
</evidence>
<dbReference type="RefSeq" id="WP_010925523.1">
    <property type="nucleotide sequence ID" value="NC_002771.1"/>
</dbReference>
<keyword evidence="3" id="KW-1185">Reference proteome</keyword>
<accession>Q98PK0</accession>
<sequence length="314" mass="37410">MNFLNFKVIQQKKITEQDFKNFRLFYMPFLGAVPTVFYQYLHDLSNSESESIINFHNLPIFLFAKAEEIEEAKKKLIAVGLLRVFKNVQNNIYNFELIKPLECELFFRNKFLKKLLAEKIGEFNLEYLYEKNKDKISKSKNSNYVEISYSYFEIFDNNKKINNTTREITENTLEFNLNEDISLDEALVKLQPFHFYFYLTRKQAEQSIIELVHFMRSKSLKDEIINLIFNYTWNTKLEIQPALCKKIASNLVLEKRLEYKVAKNHFDSIMSNFNKLRRNNKNAFSTQDLLTSVLKNNNTELKEISMSELTEDFN</sequence>
<dbReference type="AlphaFoldDB" id="Q98PK0"/>
<dbReference type="PIR" id="B90602">
    <property type="entry name" value="B90602"/>
</dbReference>
<dbReference type="Proteomes" id="UP000000528">
    <property type="component" value="Chromosome"/>
</dbReference>
<evidence type="ECO:0000313" key="2">
    <source>
        <dbReference type="EMBL" id="CAC13895.1"/>
    </source>
</evidence>
<dbReference type="Pfam" id="PF25888">
    <property type="entry name" value="WHD_DnaB"/>
    <property type="match status" value="1"/>
</dbReference>
<dbReference type="EMBL" id="AL445565">
    <property type="protein sequence ID" value="CAC13895.1"/>
    <property type="molecule type" value="Genomic_DNA"/>
</dbReference>
<dbReference type="KEGG" id="mpu:MYPU_7220"/>
<dbReference type="STRING" id="272635.gene:17577333"/>